<evidence type="ECO:0000256" key="1">
    <source>
        <dbReference type="ARBA" id="ARBA00022729"/>
    </source>
</evidence>
<evidence type="ECO:0000259" key="2">
    <source>
        <dbReference type="PROSITE" id="PS51780"/>
    </source>
</evidence>
<accession>A0A5M3ELZ0</accession>
<dbReference type="SUPFAM" id="SSF82057">
    <property type="entry name" value="Prokaryotic SH3-related domain"/>
    <property type="match status" value="4"/>
</dbReference>
<evidence type="ECO:0000313" key="3">
    <source>
        <dbReference type="EMBL" id="EDH0938588.1"/>
    </source>
</evidence>
<proteinExistence type="predicted"/>
<sequence>MLKRNVQKGMISLIAIVMFLSMFSFTNLNSIKTVEAATTSYNTIEYNKSVNLDANIAYPETNAFWSAPYYSEGSTFISSATAPSYAKKDVKLVREAKTERGIYYQVKLGDKIIGWLDKRAFKFYEMPSTDIAYSRTGKITNTAGHAVWTQPCGQINSTLKGPASDYLNKEITIWRKVENKRGTYYQFSETKTPNIKAWLDARAITLYDQVHFNEEYNQMAVISTVIGHAVWSTPYLQSDSKLIAPASNYEGKRVEIIRRAKTTRSIYYQFSYDNEVIGWLDTRAFSLIPSNNAMVISNNTNDIFSNITDAYNKNNPINNSQNYSQQFVNIDESNFDDNLGNYVKISQDNKPIGWIDSENVIDEKTMDSIENDEESIIPEELIDKVNDYVTIENNEFVLSDKAEDVLTSEELVEVEGQIDQTNAEIEVDESLADTHIEGNTIVQEIYEDEPNQLLKAAKKAYIKAKYTWWGMQIQFSHKAVVDFNDFYWGAGMIGGLGANKRMGKFLVKKGIKIASRYTVCLSLFGSGLAWGMSKKDKGKGVNLNCVLYIPTTITTAK</sequence>
<dbReference type="InterPro" id="IPR025987">
    <property type="entry name" value="GW_dom"/>
</dbReference>
<dbReference type="EMBL" id="AAMGJA010000003">
    <property type="protein sequence ID" value="EDH0938588.1"/>
    <property type="molecule type" value="Genomic_DNA"/>
</dbReference>
<organism evidence="3">
    <name type="scientific">Listeria monocytogenes</name>
    <dbReference type="NCBI Taxonomy" id="1639"/>
    <lineage>
        <taxon>Bacteria</taxon>
        <taxon>Bacillati</taxon>
        <taxon>Bacillota</taxon>
        <taxon>Bacilli</taxon>
        <taxon>Bacillales</taxon>
        <taxon>Listeriaceae</taxon>
        <taxon>Listeria</taxon>
    </lineage>
</organism>
<dbReference type="AlphaFoldDB" id="A0A5M3ELZ0"/>
<feature type="domain" description="GW" evidence="2">
    <location>
        <begin position="129"/>
        <end position="209"/>
    </location>
</feature>
<dbReference type="NCBIfam" id="NF033202">
    <property type="entry name" value="GW_glycos_SH3"/>
    <property type="match status" value="3"/>
</dbReference>
<dbReference type="PROSITE" id="PS51780">
    <property type="entry name" value="GW"/>
    <property type="match status" value="3"/>
</dbReference>
<comment type="caution">
    <text evidence="3">The sequence shown here is derived from an EMBL/GenBank/DDBJ whole genome shotgun (WGS) entry which is preliminary data.</text>
</comment>
<dbReference type="InterPro" id="IPR038200">
    <property type="entry name" value="GW_dom_sf"/>
</dbReference>
<dbReference type="Gene3D" id="2.30.30.170">
    <property type="match status" value="4"/>
</dbReference>
<feature type="domain" description="GW" evidence="2">
    <location>
        <begin position="46"/>
        <end position="126"/>
    </location>
</feature>
<gene>
    <name evidence="3" type="ORF">GCV89_11385</name>
</gene>
<feature type="domain" description="GW" evidence="2">
    <location>
        <begin position="212"/>
        <end position="290"/>
    </location>
</feature>
<dbReference type="Pfam" id="PF13457">
    <property type="entry name" value="GW"/>
    <property type="match status" value="4"/>
</dbReference>
<protein>
    <submittedName>
        <fullName evidence="3">GW domain-containing glycosaminoglycan-binding protein</fullName>
    </submittedName>
</protein>
<name>A0A5M3ELZ0_LISMN</name>
<reference evidence="3" key="1">
    <citation type="submission" date="2019-10" db="EMBL/GenBank/DDBJ databases">
        <authorList>
            <consortium name="GenomeTrakr: Next Generation Sequencing Network for Food Pathogen Tracability"/>
        </authorList>
    </citation>
    <scope>NUCLEOTIDE SEQUENCE</scope>
    <source>
        <strain evidence="3">CFSAN085152</strain>
    </source>
</reference>
<keyword evidence="1" id="KW-0732">Signal</keyword>